<dbReference type="Gene3D" id="2.30.38.10">
    <property type="entry name" value="Luciferase, Domain 3"/>
    <property type="match status" value="1"/>
</dbReference>
<dbReference type="GO" id="GO:0044550">
    <property type="term" value="P:secondary metabolite biosynthetic process"/>
    <property type="evidence" value="ECO:0007669"/>
    <property type="project" value="TreeGrafter"/>
</dbReference>
<dbReference type="PANTHER" id="PTHR45527">
    <property type="entry name" value="NONRIBOSOMAL PEPTIDE SYNTHETASE"/>
    <property type="match status" value="1"/>
</dbReference>
<dbReference type="SUPFAM" id="SSF56801">
    <property type="entry name" value="Acetyl-CoA synthetase-like"/>
    <property type="match status" value="1"/>
</dbReference>
<dbReference type="PANTHER" id="PTHR45527:SF1">
    <property type="entry name" value="FATTY ACID SYNTHASE"/>
    <property type="match status" value="1"/>
</dbReference>
<comment type="caution">
    <text evidence="1">The sequence shown here is derived from an EMBL/GenBank/DDBJ whole genome shotgun (WGS) entry which is preliminary data.</text>
</comment>
<dbReference type="GO" id="GO:0043041">
    <property type="term" value="P:amino acid activation for nonribosomal peptide biosynthetic process"/>
    <property type="evidence" value="ECO:0007669"/>
    <property type="project" value="TreeGrafter"/>
</dbReference>
<proteinExistence type="predicted"/>
<gene>
    <name evidence="1" type="ORF">J4732_19740</name>
</gene>
<reference evidence="1" key="1">
    <citation type="submission" date="2021-03" db="EMBL/GenBank/DDBJ databases">
        <title>Molecular epidemiology and mechanisms of colistin and carbapenem resistance in Enterobacteriaceae from clinical isolates, the environment and porcine samples in Pretoria, South Africa.</title>
        <authorList>
            <person name="Bogoshi D."/>
            <person name="Mbelle N.M."/>
            <person name="Naidoo V."/>
            <person name="Osei Sekyere J."/>
        </authorList>
    </citation>
    <scope>NUCLEOTIDE SEQUENCE</scope>
    <source>
        <strain evidence="1">C080</strain>
    </source>
</reference>
<dbReference type="Gene3D" id="3.30.300.30">
    <property type="match status" value="1"/>
</dbReference>
<dbReference type="EMBL" id="JAGETR010000166">
    <property type="protein sequence ID" value="MBO2007286.1"/>
    <property type="molecule type" value="Genomic_DNA"/>
</dbReference>
<name>A0A939SRH2_SERMA</name>
<organism evidence="1">
    <name type="scientific">Serratia marcescens</name>
    <dbReference type="NCBI Taxonomy" id="615"/>
    <lineage>
        <taxon>Bacteria</taxon>
        <taxon>Pseudomonadati</taxon>
        <taxon>Pseudomonadota</taxon>
        <taxon>Gammaproteobacteria</taxon>
        <taxon>Enterobacterales</taxon>
        <taxon>Yersiniaceae</taxon>
        <taxon>Serratia</taxon>
    </lineage>
</organism>
<sequence length="112" mass="12732">MGYLNRPELTAQRFLSDPFNPVGGGRMYRTGDLARYLPDGSLEYRGRCDQQIKLRGFRIEPGEMRCSWRRAIGCREAVVQVCSTEHHPRTVAWIVPTATLTAARCRDSYGPI</sequence>
<dbReference type="InterPro" id="IPR045851">
    <property type="entry name" value="AMP-bd_C_sf"/>
</dbReference>
<dbReference type="AlphaFoldDB" id="A0A939SRH2"/>
<evidence type="ECO:0000313" key="1">
    <source>
        <dbReference type="EMBL" id="MBO2007286.1"/>
    </source>
</evidence>
<dbReference type="GO" id="GO:0031177">
    <property type="term" value="F:phosphopantetheine binding"/>
    <property type="evidence" value="ECO:0007669"/>
    <property type="project" value="TreeGrafter"/>
</dbReference>
<dbReference type="GO" id="GO:0005737">
    <property type="term" value="C:cytoplasm"/>
    <property type="evidence" value="ECO:0007669"/>
    <property type="project" value="TreeGrafter"/>
</dbReference>
<accession>A0A939SRH2</accession>
<protein>
    <submittedName>
        <fullName evidence="1">AMP-binding protein</fullName>
    </submittedName>
</protein>